<keyword evidence="5" id="KW-0949">S-adenosyl-L-methionine</keyword>
<sequence>MRENMQKTPTVTMVGAGPGDPDLITMKGIKALRNADVILYDALVSAELLELAKPTCKRVYVGKRKGKKEFSQEEINQLIVFYATRYTNIVRLKGGDSYVFGRGHEELEYAMRRGVNVEVIPGVSSALAAPASCGIPLTKRGVNESFWVITGMLSSGEMSKDIAIAAQSSATVVILMGMTHLEKIVRLFEQERSASEPVAVIQYATTPMQKTVRGTVASIAALAQEQQISSPAVIVIGAVVNESYLVDSLKVAVSCESLD</sequence>
<reference evidence="10" key="1">
    <citation type="journal article" date="2019" name="Int. J. Syst. Evol. Microbiol.">
        <title>The Global Catalogue of Microorganisms (GCM) 10K type strain sequencing project: providing services to taxonomists for standard genome sequencing and annotation.</title>
        <authorList>
            <consortium name="The Broad Institute Genomics Platform"/>
            <consortium name="The Broad Institute Genome Sequencing Center for Infectious Disease"/>
            <person name="Wu L."/>
            <person name="Ma J."/>
        </authorList>
    </citation>
    <scope>NUCLEOTIDE SEQUENCE [LARGE SCALE GENOMIC DNA]</scope>
    <source>
        <strain evidence="10">CCUG 58938</strain>
    </source>
</reference>
<dbReference type="EC" id="2.1.1.107" evidence="2"/>
<dbReference type="InterPro" id="IPR014776">
    <property type="entry name" value="4pyrrole_Mease_sub2"/>
</dbReference>
<dbReference type="SUPFAM" id="SSF53790">
    <property type="entry name" value="Tetrapyrrole methylase"/>
    <property type="match status" value="1"/>
</dbReference>
<evidence type="ECO:0000256" key="6">
    <source>
        <dbReference type="ARBA" id="ARBA00023244"/>
    </source>
</evidence>
<keyword evidence="3 9" id="KW-0489">Methyltransferase</keyword>
<dbReference type="NCBIfam" id="TIGR01469">
    <property type="entry name" value="cobA_cysG_Cterm"/>
    <property type="match status" value="1"/>
</dbReference>
<dbReference type="PANTHER" id="PTHR45790">
    <property type="entry name" value="SIROHEME SYNTHASE-RELATED"/>
    <property type="match status" value="1"/>
</dbReference>
<dbReference type="Proteomes" id="UP001597112">
    <property type="component" value="Unassembled WGS sequence"/>
</dbReference>
<dbReference type="InterPro" id="IPR035996">
    <property type="entry name" value="4pyrrol_Methylase_sf"/>
</dbReference>
<dbReference type="EMBL" id="JBHTKA010000007">
    <property type="protein sequence ID" value="MFD1000690.1"/>
    <property type="molecule type" value="Genomic_DNA"/>
</dbReference>
<comment type="pathway">
    <text evidence="7">Porphyrin-containing compound metabolism; siroheme biosynthesis; precorrin-2 from uroporphyrinogen III: step 1/1.</text>
</comment>
<protein>
    <recommendedName>
        <fullName evidence="2">uroporphyrinogen-III C-methyltransferase</fullName>
        <ecNumber evidence="2">2.1.1.107</ecNumber>
    </recommendedName>
</protein>
<dbReference type="RefSeq" id="WP_377580145.1">
    <property type="nucleotide sequence ID" value="NZ_JBHTKA010000007.1"/>
</dbReference>
<evidence type="ECO:0000256" key="3">
    <source>
        <dbReference type="ARBA" id="ARBA00022603"/>
    </source>
</evidence>
<dbReference type="NCBIfam" id="NF004790">
    <property type="entry name" value="PRK06136.1"/>
    <property type="match status" value="1"/>
</dbReference>
<keyword evidence="4 9" id="KW-0808">Transferase</keyword>
<keyword evidence="10" id="KW-1185">Reference proteome</keyword>
<accession>A0ABW3K385</accession>
<dbReference type="Gene3D" id="3.40.1010.10">
    <property type="entry name" value="Cobalt-precorrin-4 Transmethylase, Domain 1"/>
    <property type="match status" value="1"/>
</dbReference>
<dbReference type="Gene3D" id="3.30.950.10">
    <property type="entry name" value="Methyltransferase, Cobalt-precorrin-4 Transmethylase, Domain 2"/>
    <property type="match status" value="1"/>
</dbReference>
<dbReference type="Pfam" id="PF00590">
    <property type="entry name" value="TP_methylase"/>
    <property type="match status" value="1"/>
</dbReference>
<keyword evidence="6" id="KW-0627">Porphyrin biosynthesis</keyword>
<evidence type="ECO:0000259" key="8">
    <source>
        <dbReference type="Pfam" id="PF00590"/>
    </source>
</evidence>
<comment type="caution">
    <text evidence="9">The sequence shown here is derived from an EMBL/GenBank/DDBJ whole genome shotgun (WGS) entry which is preliminary data.</text>
</comment>
<dbReference type="InterPro" id="IPR014777">
    <property type="entry name" value="4pyrrole_Mease_sub1"/>
</dbReference>
<dbReference type="InterPro" id="IPR050161">
    <property type="entry name" value="Siro_Cobalamin_biosynth"/>
</dbReference>
<evidence type="ECO:0000256" key="4">
    <source>
        <dbReference type="ARBA" id="ARBA00022679"/>
    </source>
</evidence>
<dbReference type="GO" id="GO:0032259">
    <property type="term" value="P:methylation"/>
    <property type="evidence" value="ECO:0007669"/>
    <property type="project" value="UniProtKB-KW"/>
</dbReference>
<proteinExistence type="inferred from homology"/>
<dbReference type="CDD" id="cd11642">
    <property type="entry name" value="SUMT"/>
    <property type="match status" value="1"/>
</dbReference>
<dbReference type="GO" id="GO:0004851">
    <property type="term" value="F:uroporphyrin-III C-methyltransferase activity"/>
    <property type="evidence" value="ECO:0007669"/>
    <property type="project" value="UniProtKB-EC"/>
</dbReference>
<feature type="domain" description="Tetrapyrrole methylase" evidence="8">
    <location>
        <begin position="10"/>
        <end position="219"/>
    </location>
</feature>
<evidence type="ECO:0000256" key="7">
    <source>
        <dbReference type="ARBA" id="ARBA00025705"/>
    </source>
</evidence>
<organism evidence="9 10">
    <name type="scientific">Ohtaekwangia kribbensis</name>
    <dbReference type="NCBI Taxonomy" id="688913"/>
    <lineage>
        <taxon>Bacteria</taxon>
        <taxon>Pseudomonadati</taxon>
        <taxon>Bacteroidota</taxon>
        <taxon>Cytophagia</taxon>
        <taxon>Cytophagales</taxon>
        <taxon>Fulvivirgaceae</taxon>
        <taxon>Ohtaekwangia</taxon>
    </lineage>
</organism>
<gene>
    <name evidence="9" type="primary">cobA</name>
    <name evidence="9" type="ORF">ACFQ21_15295</name>
</gene>
<evidence type="ECO:0000256" key="2">
    <source>
        <dbReference type="ARBA" id="ARBA00012162"/>
    </source>
</evidence>
<dbReference type="InterPro" id="IPR003043">
    <property type="entry name" value="Uropor_MeTrfase_CS"/>
</dbReference>
<evidence type="ECO:0000256" key="1">
    <source>
        <dbReference type="ARBA" id="ARBA00005879"/>
    </source>
</evidence>
<evidence type="ECO:0000256" key="5">
    <source>
        <dbReference type="ARBA" id="ARBA00022691"/>
    </source>
</evidence>
<evidence type="ECO:0000313" key="10">
    <source>
        <dbReference type="Proteomes" id="UP001597112"/>
    </source>
</evidence>
<dbReference type="InterPro" id="IPR000878">
    <property type="entry name" value="4pyrrol_Mease"/>
</dbReference>
<dbReference type="PROSITE" id="PS00839">
    <property type="entry name" value="SUMT_1"/>
    <property type="match status" value="1"/>
</dbReference>
<dbReference type="InterPro" id="IPR006366">
    <property type="entry name" value="CobA/CysG_C"/>
</dbReference>
<dbReference type="PANTHER" id="PTHR45790:SF3">
    <property type="entry name" value="S-ADENOSYL-L-METHIONINE-DEPENDENT UROPORPHYRINOGEN III METHYLTRANSFERASE, CHLOROPLASTIC"/>
    <property type="match status" value="1"/>
</dbReference>
<comment type="similarity">
    <text evidence="1">Belongs to the precorrin methyltransferase family.</text>
</comment>
<evidence type="ECO:0000313" key="9">
    <source>
        <dbReference type="EMBL" id="MFD1000690.1"/>
    </source>
</evidence>
<name>A0ABW3K385_9BACT</name>